<gene>
    <name evidence="2" type="ORF">GCM10017559_79160</name>
</gene>
<evidence type="ECO:0000313" key="3">
    <source>
        <dbReference type="Proteomes" id="UP001499930"/>
    </source>
</evidence>
<dbReference type="Pfam" id="PF13560">
    <property type="entry name" value="HTH_31"/>
    <property type="match status" value="1"/>
</dbReference>
<feature type="domain" description="HTH cro/C1-type" evidence="1">
    <location>
        <begin position="22"/>
        <end position="76"/>
    </location>
</feature>
<reference evidence="3" key="1">
    <citation type="journal article" date="2019" name="Int. J. Syst. Evol. Microbiol.">
        <title>The Global Catalogue of Microorganisms (GCM) 10K type strain sequencing project: providing services to taxonomists for standard genome sequencing and annotation.</title>
        <authorList>
            <consortium name="The Broad Institute Genomics Platform"/>
            <consortium name="The Broad Institute Genome Sequencing Center for Infectious Disease"/>
            <person name="Wu L."/>
            <person name="Ma J."/>
        </authorList>
    </citation>
    <scope>NUCLEOTIDE SEQUENCE [LARGE SCALE GENOMIC DNA]</scope>
    <source>
        <strain evidence="3">JCM 3106</strain>
    </source>
</reference>
<dbReference type="SUPFAM" id="SSF47413">
    <property type="entry name" value="lambda repressor-like DNA-binding domains"/>
    <property type="match status" value="1"/>
</dbReference>
<dbReference type="InterPro" id="IPR001387">
    <property type="entry name" value="Cro/C1-type_HTH"/>
</dbReference>
<dbReference type="SMART" id="SM00530">
    <property type="entry name" value="HTH_XRE"/>
    <property type="match status" value="1"/>
</dbReference>
<sequence>MGVDMRKTGSPTVRRRRLAFELRRLRDRAQLTLEEVAERLAWSATKVSRIETCRVGVTLKDVGCLLDLYEIDASKREELIDLARDSRKKGWWQAYADLPTEYATYIGLEAETASMRGFAATLVPGLLQTEDYARAVIRAALVMSPPGEIERRVEVRMARQALLFRDDPLCFWTVLDEAALRRVIESSSVMRSQLKRLLELMDLPNITVQVLPFAAGAHTATGGAFHILKFPSLADPEVVFVENLGGNLYVESEADVYRYTVAFDHLRAKALSPDDSRRFITKTVAQLGRS</sequence>
<dbReference type="RefSeq" id="WP_344906827.1">
    <property type="nucleotide sequence ID" value="NZ_BAAAWD010000029.1"/>
</dbReference>
<dbReference type="InterPro" id="IPR010982">
    <property type="entry name" value="Lambda_DNA-bd_dom_sf"/>
</dbReference>
<organism evidence="2 3">
    <name type="scientific">Streptosporangium longisporum</name>
    <dbReference type="NCBI Taxonomy" id="46187"/>
    <lineage>
        <taxon>Bacteria</taxon>
        <taxon>Bacillati</taxon>
        <taxon>Actinomycetota</taxon>
        <taxon>Actinomycetes</taxon>
        <taxon>Streptosporangiales</taxon>
        <taxon>Streptosporangiaceae</taxon>
        <taxon>Streptosporangium</taxon>
    </lineage>
</organism>
<protein>
    <submittedName>
        <fullName evidence="2">Helix-turn-helix transcriptional regulator</fullName>
    </submittedName>
</protein>
<evidence type="ECO:0000259" key="1">
    <source>
        <dbReference type="PROSITE" id="PS50943"/>
    </source>
</evidence>
<dbReference type="InterPro" id="IPR043917">
    <property type="entry name" value="DUF5753"/>
</dbReference>
<dbReference type="Pfam" id="PF19054">
    <property type="entry name" value="DUF5753"/>
    <property type="match status" value="1"/>
</dbReference>
<dbReference type="Proteomes" id="UP001499930">
    <property type="component" value="Unassembled WGS sequence"/>
</dbReference>
<dbReference type="EMBL" id="BAAAWD010000029">
    <property type="protein sequence ID" value="GAA3039114.1"/>
    <property type="molecule type" value="Genomic_DNA"/>
</dbReference>
<dbReference type="CDD" id="cd00093">
    <property type="entry name" value="HTH_XRE"/>
    <property type="match status" value="1"/>
</dbReference>
<keyword evidence="3" id="KW-1185">Reference proteome</keyword>
<proteinExistence type="predicted"/>
<dbReference type="Gene3D" id="1.10.260.40">
    <property type="entry name" value="lambda repressor-like DNA-binding domains"/>
    <property type="match status" value="1"/>
</dbReference>
<name>A0ABP6LFV2_9ACTN</name>
<dbReference type="PROSITE" id="PS50943">
    <property type="entry name" value="HTH_CROC1"/>
    <property type="match status" value="1"/>
</dbReference>
<comment type="caution">
    <text evidence="2">The sequence shown here is derived from an EMBL/GenBank/DDBJ whole genome shotgun (WGS) entry which is preliminary data.</text>
</comment>
<accession>A0ABP6LFV2</accession>
<evidence type="ECO:0000313" key="2">
    <source>
        <dbReference type="EMBL" id="GAA3039114.1"/>
    </source>
</evidence>